<reference evidence="1 2" key="1">
    <citation type="submission" date="2016-01" db="EMBL/GenBank/DDBJ databases">
        <authorList>
            <person name="McClelland M."/>
            <person name="Jain A."/>
            <person name="Saraogi P."/>
            <person name="Mendelson R."/>
            <person name="Westerman R."/>
            <person name="SanMiguel P."/>
            <person name="Csonka L."/>
        </authorList>
    </citation>
    <scope>NUCLEOTIDE SEQUENCE [LARGE SCALE GENOMIC DNA]</scope>
    <source>
        <strain evidence="1 2">R-53146</strain>
    </source>
</reference>
<evidence type="ECO:0000313" key="2">
    <source>
        <dbReference type="Proteomes" id="UP000182761"/>
    </source>
</evidence>
<dbReference type="EMBL" id="FCOR01000003">
    <property type="protein sequence ID" value="CVK15737.1"/>
    <property type="molecule type" value="Genomic_DNA"/>
</dbReference>
<protein>
    <submittedName>
        <fullName evidence="1">Cell division protein FtsQ</fullName>
    </submittedName>
</protein>
<keyword evidence="2" id="KW-1185">Reference proteome</keyword>
<organism evidence="1 2">
    <name type="scientific">Apibacter mensalis</name>
    <dbReference type="NCBI Taxonomy" id="1586267"/>
    <lineage>
        <taxon>Bacteria</taxon>
        <taxon>Pseudomonadati</taxon>
        <taxon>Bacteroidota</taxon>
        <taxon>Flavobacteriia</taxon>
        <taxon>Flavobacteriales</taxon>
        <taxon>Weeksellaceae</taxon>
        <taxon>Apibacter</taxon>
    </lineage>
</organism>
<keyword evidence="1" id="KW-0132">Cell division</keyword>
<evidence type="ECO:0000313" key="1">
    <source>
        <dbReference type="EMBL" id="CVK15737.1"/>
    </source>
</evidence>
<keyword evidence="1" id="KW-0131">Cell cycle</keyword>
<sequence>MKLKYRFIKISLLVILLGFMMKFAVRRHNEKNIDNVNIHIENSDYVHFITNAMITDIINQSSKNGKKIIKIKDIDISKTEKNLDTVPFISNSNVYIDLNGSININVGQKIPVARIKTPNEEFYLDQFGTKFPLSKNFSLPCLIVCGEIKAEEYKKLVKLTRLITEDDILKNHIISIDKDKKNNYNLLLNVTGGYIEYGDLKNNHQKLTNLKEFYKQYLDYVGFGVYKKISLKYDNQIVATKR</sequence>
<accession>A0A0X3ANK5</accession>
<dbReference type="OrthoDB" id="1466667at2"/>
<gene>
    <name evidence="1" type="ORF">Ga0061079_10347</name>
</gene>
<dbReference type="GO" id="GO:0051301">
    <property type="term" value="P:cell division"/>
    <property type="evidence" value="ECO:0007669"/>
    <property type="project" value="UniProtKB-KW"/>
</dbReference>
<dbReference type="STRING" id="1586267.GCA_001418685_00569"/>
<dbReference type="Proteomes" id="UP000182761">
    <property type="component" value="Unassembled WGS sequence"/>
</dbReference>
<dbReference type="RefSeq" id="WP_055424964.1">
    <property type="nucleotide sequence ID" value="NZ_FCOR01000003.1"/>
</dbReference>
<name>A0A0X3ANK5_9FLAO</name>
<proteinExistence type="predicted"/>
<dbReference type="AlphaFoldDB" id="A0A0X3ANK5"/>